<dbReference type="EMBL" id="CM001217">
    <property type="protein sequence ID" value="KEH40767.1"/>
    <property type="molecule type" value="Genomic_DNA"/>
</dbReference>
<comment type="similarity">
    <text evidence="1">Belongs to the cytochrome P450 family.</text>
</comment>
<evidence type="ECO:0000256" key="6">
    <source>
        <dbReference type="PIRSR" id="PIRSR602403-1"/>
    </source>
</evidence>
<dbReference type="Gene3D" id="1.10.630.10">
    <property type="entry name" value="Cytochrome P450"/>
    <property type="match status" value="1"/>
</dbReference>
<dbReference type="CDD" id="cd11071">
    <property type="entry name" value="CYP74"/>
    <property type="match status" value="1"/>
</dbReference>
<evidence type="ECO:0000313" key="8">
    <source>
        <dbReference type="EnsemblPlants" id="KEH40767"/>
    </source>
</evidence>
<dbReference type="STRING" id="3880.A0A072VG42"/>
<evidence type="ECO:0000313" key="9">
    <source>
        <dbReference type="Proteomes" id="UP000002051"/>
    </source>
</evidence>
<dbReference type="OrthoDB" id="2789670at2759"/>
<keyword evidence="4 6" id="KW-0408">Iron</keyword>
<dbReference type="PANTHER" id="PTHR24286">
    <property type="entry name" value="CYTOCHROME P450 26"/>
    <property type="match status" value="1"/>
</dbReference>
<proteinExistence type="inferred from homology"/>
<dbReference type="EnsemblPlants" id="KEH40767">
    <property type="protein sequence ID" value="KEH40767"/>
    <property type="gene ID" value="MTR_1g034330"/>
</dbReference>
<evidence type="ECO:0000256" key="2">
    <source>
        <dbReference type="ARBA" id="ARBA00022617"/>
    </source>
</evidence>
<dbReference type="Pfam" id="PF00067">
    <property type="entry name" value="p450"/>
    <property type="match status" value="1"/>
</dbReference>
<gene>
    <name evidence="8" type="primary">25482680</name>
    <name evidence="7" type="ordered locus">MTR_1g034330</name>
</gene>
<dbReference type="InterPro" id="IPR036396">
    <property type="entry name" value="Cyt_P450_sf"/>
</dbReference>
<name>A0A072VG42_MEDTR</name>
<dbReference type="Proteomes" id="UP000002051">
    <property type="component" value="Unassembled WGS sequence"/>
</dbReference>
<evidence type="ECO:0000256" key="1">
    <source>
        <dbReference type="ARBA" id="ARBA00010617"/>
    </source>
</evidence>
<sequence>MAASSPQSSTTISNHQQELPLKEIPGTYGLPFIGPILDRHDFFYNQGRDKFFSTRIQKYNSTVFKTNMPPGPFISSNPRVIALLDASSFPILFDNKKVEKYNVFDGTFMPSIDFTGGYRVCPFLDTTEPNHALIKGLLLNVLLSGKYSFIPLFKTILSDGFNEIEEGLSGKSGKADFNSIMSVASFNFMFRLFCDNNDPSETILGDQGPKMLDTWILFQLAPIETLKPPKLFNYLEDLLLRTVPFPACLTRSSYKKLYEAFSSSAVTILNDAEKAGLKRSEACHNLIFMAGFNGYGGLKNQFPILFKWIGLCGEELHKELANEIRTIVKNEGGVTIQSLEKMSLVKSVVYEVLRIEPVVRYQYAKAREDLIVKSHDAAFEIKKGEMIFGYQSFATKDPRVFDDAEIFVPKRFIGEGEKLLKYVLWSNGRETENPTVDNKQCPAKNLVVLLCKLFLVVFFLRYDTFTFETKDAVIGVSITITSLTKAPTI</sequence>
<evidence type="ECO:0000256" key="3">
    <source>
        <dbReference type="ARBA" id="ARBA00022723"/>
    </source>
</evidence>
<dbReference type="GO" id="GO:0020037">
    <property type="term" value="F:heme binding"/>
    <property type="evidence" value="ECO:0007669"/>
    <property type="project" value="InterPro"/>
</dbReference>
<dbReference type="GO" id="GO:0005506">
    <property type="term" value="F:iron ion binding"/>
    <property type="evidence" value="ECO:0007669"/>
    <property type="project" value="InterPro"/>
</dbReference>
<keyword evidence="2 6" id="KW-0349">Heme</keyword>
<keyword evidence="5 7" id="KW-0456">Lyase</keyword>
<dbReference type="GO" id="GO:0006631">
    <property type="term" value="P:fatty acid metabolic process"/>
    <property type="evidence" value="ECO:0007669"/>
    <property type="project" value="UniProtKB-ARBA"/>
</dbReference>
<dbReference type="KEGG" id="mtr:25482680"/>
<dbReference type="GO" id="GO:0016829">
    <property type="term" value="F:lyase activity"/>
    <property type="evidence" value="ECO:0007669"/>
    <property type="project" value="UniProtKB-KW"/>
</dbReference>
<dbReference type="HOGENOM" id="CLU_045757_0_0_1"/>
<dbReference type="PRINTS" id="PR00465">
    <property type="entry name" value="EP450IV"/>
</dbReference>
<dbReference type="GO" id="GO:0004497">
    <property type="term" value="F:monooxygenase activity"/>
    <property type="evidence" value="ECO:0000318"/>
    <property type="project" value="GO_Central"/>
</dbReference>
<evidence type="ECO:0000313" key="7">
    <source>
        <dbReference type="EMBL" id="KEH40767.1"/>
    </source>
</evidence>
<feature type="binding site" description="axial binding residue" evidence="6">
    <location>
        <position position="441"/>
    </location>
    <ligand>
        <name>heme</name>
        <dbReference type="ChEBI" id="CHEBI:30413"/>
    </ligand>
    <ligandPart>
        <name>Fe</name>
        <dbReference type="ChEBI" id="CHEBI:18248"/>
    </ligandPart>
</feature>
<protein>
    <submittedName>
        <fullName evidence="7">Fatty acid hydroperoxide lyase</fullName>
    </submittedName>
</protein>
<dbReference type="AlphaFoldDB" id="A0A072VG42"/>
<dbReference type="InterPro" id="IPR002403">
    <property type="entry name" value="Cyt_P450_E_grp-IV"/>
</dbReference>
<dbReference type="GO" id="GO:0016705">
    <property type="term" value="F:oxidoreductase activity, acting on paired donors, with incorporation or reduction of molecular oxygen"/>
    <property type="evidence" value="ECO:0007669"/>
    <property type="project" value="InterPro"/>
</dbReference>
<keyword evidence="9" id="KW-1185">Reference proteome</keyword>
<organism evidence="7 9">
    <name type="scientific">Medicago truncatula</name>
    <name type="common">Barrel medic</name>
    <name type="synonym">Medicago tribuloides</name>
    <dbReference type="NCBI Taxonomy" id="3880"/>
    <lineage>
        <taxon>Eukaryota</taxon>
        <taxon>Viridiplantae</taxon>
        <taxon>Streptophyta</taxon>
        <taxon>Embryophyta</taxon>
        <taxon>Tracheophyta</taxon>
        <taxon>Spermatophyta</taxon>
        <taxon>Magnoliopsida</taxon>
        <taxon>eudicotyledons</taxon>
        <taxon>Gunneridae</taxon>
        <taxon>Pentapetalae</taxon>
        <taxon>rosids</taxon>
        <taxon>fabids</taxon>
        <taxon>Fabales</taxon>
        <taxon>Fabaceae</taxon>
        <taxon>Papilionoideae</taxon>
        <taxon>50 kb inversion clade</taxon>
        <taxon>NPAAA clade</taxon>
        <taxon>Hologalegina</taxon>
        <taxon>IRL clade</taxon>
        <taxon>Trifolieae</taxon>
        <taxon>Medicago</taxon>
    </lineage>
</organism>
<dbReference type="InterPro" id="IPR001128">
    <property type="entry name" value="Cyt_P450"/>
</dbReference>
<dbReference type="PANTHER" id="PTHR24286:SF302">
    <property type="entry name" value="ALLENE OXIDE SYNTHASE 2"/>
    <property type="match status" value="1"/>
</dbReference>
<comment type="cofactor">
    <cofactor evidence="6">
        <name>heme</name>
        <dbReference type="ChEBI" id="CHEBI:30413"/>
    </cofactor>
</comment>
<evidence type="ECO:0000256" key="5">
    <source>
        <dbReference type="ARBA" id="ARBA00023239"/>
    </source>
</evidence>
<evidence type="ECO:0000256" key="4">
    <source>
        <dbReference type="ARBA" id="ARBA00023004"/>
    </source>
</evidence>
<keyword evidence="3 6" id="KW-0479">Metal-binding</keyword>
<reference evidence="7 9" key="2">
    <citation type="journal article" date="2014" name="BMC Genomics">
        <title>An improved genome release (version Mt4.0) for the model legume Medicago truncatula.</title>
        <authorList>
            <person name="Tang H."/>
            <person name="Krishnakumar V."/>
            <person name="Bidwell S."/>
            <person name="Rosen B."/>
            <person name="Chan A."/>
            <person name="Zhou S."/>
            <person name="Gentzbittel L."/>
            <person name="Childs K.L."/>
            <person name="Yandell M."/>
            <person name="Gundlach H."/>
            <person name="Mayer K.F."/>
            <person name="Schwartz D.C."/>
            <person name="Town C.D."/>
        </authorList>
    </citation>
    <scope>GENOME REANNOTATION</scope>
    <source>
        <strain evidence="7">A17</strain>
        <strain evidence="8 9">cv. Jemalong A17</strain>
    </source>
</reference>
<dbReference type="SUPFAM" id="SSF48264">
    <property type="entry name" value="Cytochrome P450"/>
    <property type="match status" value="1"/>
</dbReference>
<dbReference type="FunFam" id="1.10.630.10:FF:000024">
    <property type="entry name" value="Allene oxide synthase, chloroplastic"/>
    <property type="match status" value="1"/>
</dbReference>
<reference evidence="8" key="3">
    <citation type="submission" date="2015-04" db="UniProtKB">
        <authorList>
            <consortium name="EnsemblPlants"/>
        </authorList>
    </citation>
    <scope>IDENTIFICATION</scope>
    <source>
        <strain evidence="8">cv. Jemalong A17</strain>
    </source>
</reference>
<accession>A0A072VG42</accession>
<reference evidence="7 9" key="1">
    <citation type="journal article" date="2011" name="Nature">
        <title>The Medicago genome provides insight into the evolution of rhizobial symbioses.</title>
        <authorList>
            <person name="Young N.D."/>
            <person name="Debelle F."/>
            <person name="Oldroyd G.E."/>
            <person name="Geurts R."/>
            <person name="Cannon S.B."/>
            <person name="Udvardi M.K."/>
            <person name="Benedito V.A."/>
            <person name="Mayer K.F."/>
            <person name="Gouzy J."/>
            <person name="Schoof H."/>
            <person name="Van de Peer Y."/>
            <person name="Proost S."/>
            <person name="Cook D.R."/>
            <person name="Meyers B.C."/>
            <person name="Spannagl M."/>
            <person name="Cheung F."/>
            <person name="De Mita S."/>
            <person name="Krishnakumar V."/>
            <person name="Gundlach H."/>
            <person name="Zhou S."/>
            <person name="Mudge J."/>
            <person name="Bharti A.K."/>
            <person name="Murray J.D."/>
            <person name="Naoumkina M.A."/>
            <person name="Rosen B."/>
            <person name="Silverstein K.A."/>
            <person name="Tang H."/>
            <person name="Rombauts S."/>
            <person name="Zhao P.X."/>
            <person name="Zhou P."/>
            <person name="Barbe V."/>
            <person name="Bardou P."/>
            <person name="Bechner M."/>
            <person name="Bellec A."/>
            <person name="Berger A."/>
            <person name="Berges H."/>
            <person name="Bidwell S."/>
            <person name="Bisseling T."/>
            <person name="Choisne N."/>
            <person name="Couloux A."/>
            <person name="Denny R."/>
            <person name="Deshpande S."/>
            <person name="Dai X."/>
            <person name="Doyle J.J."/>
            <person name="Dudez A.M."/>
            <person name="Farmer A.D."/>
            <person name="Fouteau S."/>
            <person name="Franken C."/>
            <person name="Gibelin C."/>
            <person name="Gish J."/>
            <person name="Goldstein S."/>
            <person name="Gonzalez A.J."/>
            <person name="Green P.J."/>
            <person name="Hallab A."/>
            <person name="Hartog M."/>
            <person name="Hua A."/>
            <person name="Humphray S.J."/>
            <person name="Jeong D.H."/>
            <person name="Jing Y."/>
            <person name="Jocker A."/>
            <person name="Kenton S.M."/>
            <person name="Kim D.J."/>
            <person name="Klee K."/>
            <person name="Lai H."/>
            <person name="Lang C."/>
            <person name="Lin S."/>
            <person name="Macmil S.L."/>
            <person name="Magdelenat G."/>
            <person name="Matthews L."/>
            <person name="McCorrison J."/>
            <person name="Monaghan E.L."/>
            <person name="Mun J.H."/>
            <person name="Najar F.Z."/>
            <person name="Nicholson C."/>
            <person name="Noirot C."/>
            <person name="O'Bleness M."/>
            <person name="Paule C.R."/>
            <person name="Poulain J."/>
            <person name="Prion F."/>
            <person name="Qin B."/>
            <person name="Qu C."/>
            <person name="Retzel E.F."/>
            <person name="Riddle C."/>
            <person name="Sallet E."/>
            <person name="Samain S."/>
            <person name="Samson N."/>
            <person name="Sanders I."/>
            <person name="Saurat O."/>
            <person name="Scarpelli C."/>
            <person name="Schiex T."/>
            <person name="Segurens B."/>
            <person name="Severin A.J."/>
            <person name="Sherrier D.J."/>
            <person name="Shi R."/>
            <person name="Sims S."/>
            <person name="Singer S.R."/>
            <person name="Sinharoy S."/>
            <person name="Sterck L."/>
            <person name="Viollet A."/>
            <person name="Wang B.B."/>
            <person name="Wang K."/>
            <person name="Wang M."/>
            <person name="Wang X."/>
            <person name="Warfsmann J."/>
            <person name="Weissenbach J."/>
            <person name="White D.D."/>
            <person name="White J.D."/>
            <person name="Wiley G.B."/>
            <person name="Wincker P."/>
            <person name="Xing Y."/>
            <person name="Yang L."/>
            <person name="Yao Z."/>
            <person name="Ying F."/>
            <person name="Zhai J."/>
            <person name="Zhou L."/>
            <person name="Zuber A."/>
            <person name="Denarie J."/>
            <person name="Dixon R.A."/>
            <person name="May G.D."/>
            <person name="Schwartz D.C."/>
            <person name="Rogers J."/>
            <person name="Quetier F."/>
            <person name="Town C.D."/>
            <person name="Roe B.A."/>
        </authorList>
    </citation>
    <scope>NUCLEOTIDE SEQUENCE [LARGE SCALE GENOMIC DNA]</scope>
    <source>
        <strain evidence="7">A17</strain>
        <strain evidence="8 9">cv. Jemalong A17</strain>
    </source>
</reference>